<dbReference type="InterPro" id="IPR041164">
    <property type="entry name" value="LDcluster4"/>
</dbReference>
<dbReference type="Proteomes" id="UP000228947">
    <property type="component" value="Unassembled WGS sequence"/>
</dbReference>
<dbReference type="Proteomes" id="UP000229681">
    <property type="component" value="Unassembled WGS sequence"/>
</dbReference>
<dbReference type="PANTHER" id="PTHR43393:SF3">
    <property type="entry name" value="LYSINE DECARBOXYLASE-LIKE PROTEIN"/>
    <property type="match status" value="1"/>
</dbReference>
<keyword evidence="2" id="KW-0238">DNA-binding</keyword>
<organism evidence="2 3">
    <name type="scientific">Candidatus Thermofonsia Clade 1 bacterium</name>
    <dbReference type="NCBI Taxonomy" id="2364210"/>
    <lineage>
        <taxon>Bacteria</taxon>
        <taxon>Bacillati</taxon>
        <taxon>Chloroflexota</taxon>
        <taxon>Candidatus Thermofontia</taxon>
        <taxon>Candidatus Thermofonsia Clade 1</taxon>
    </lineage>
</organism>
<dbReference type="InterPro" id="IPR052341">
    <property type="entry name" value="LOG_family_nucleotidases"/>
</dbReference>
<evidence type="ECO:0000313" key="4">
    <source>
        <dbReference type="Proteomes" id="UP000229681"/>
    </source>
</evidence>
<dbReference type="EMBL" id="PGTM01000020">
    <property type="protein sequence ID" value="PJF36983.1"/>
    <property type="molecule type" value="Genomic_DNA"/>
</dbReference>
<proteinExistence type="predicted"/>
<protein>
    <submittedName>
        <fullName evidence="2">DNA-binding protein</fullName>
    </submittedName>
</protein>
<dbReference type="PANTHER" id="PTHR43393">
    <property type="entry name" value="CYTOKININ RIBOSIDE 5'-MONOPHOSPHATE PHOSPHORIBOHYDROLASE"/>
    <property type="match status" value="1"/>
</dbReference>
<evidence type="ECO:0000313" key="3">
    <source>
        <dbReference type="Proteomes" id="UP000228947"/>
    </source>
</evidence>
<name>A0A2M8Q0J8_9CHLR</name>
<dbReference type="GO" id="GO:0005829">
    <property type="term" value="C:cytosol"/>
    <property type="evidence" value="ECO:0007669"/>
    <property type="project" value="TreeGrafter"/>
</dbReference>
<accession>A0A2M8Q0J8</accession>
<evidence type="ECO:0000313" key="1">
    <source>
        <dbReference type="EMBL" id="PJF36983.1"/>
    </source>
</evidence>
<dbReference type="Gene3D" id="3.40.50.450">
    <property type="match status" value="1"/>
</dbReference>
<gene>
    <name evidence="1" type="ORF">CUN49_02595</name>
    <name evidence="2" type="ORF">CUN50_00905</name>
</gene>
<evidence type="ECO:0000313" key="2">
    <source>
        <dbReference type="EMBL" id="PJF43289.1"/>
    </source>
</evidence>
<comment type="caution">
    <text evidence="2">The sequence shown here is derived from an EMBL/GenBank/DDBJ whole genome shotgun (WGS) entry which is preliminary data.</text>
</comment>
<accession>A0A2M8PHG4</accession>
<dbReference type="Pfam" id="PF18306">
    <property type="entry name" value="LDcluster4"/>
    <property type="match status" value="1"/>
</dbReference>
<dbReference type="GO" id="GO:0003677">
    <property type="term" value="F:DNA binding"/>
    <property type="evidence" value="ECO:0007669"/>
    <property type="project" value="UniProtKB-KW"/>
</dbReference>
<sequence>MTDREKRIVIGVFGSASTAADTPEYAAARQLGAQLAQHGYAVMTGGYGGMMGAVSEGAASAGGHVIGVTVGLFRARGLAPNPFLHEEIQFATLAERLNYLITTPDAYVALPGGVGTLSEIALAWSLLQVQEVPPRPLIAVGEGWRAFAEIFARYALIRPEDIAYLQVVLSVEEVLPALESWWLNPPQIEPRLGDVQKTPPLGD</sequence>
<dbReference type="EMBL" id="PGTL01000002">
    <property type="protein sequence ID" value="PJF43289.1"/>
    <property type="molecule type" value="Genomic_DNA"/>
</dbReference>
<dbReference type="AlphaFoldDB" id="A0A2M8Q0J8"/>
<reference evidence="3 4" key="1">
    <citation type="submission" date="2017-11" db="EMBL/GenBank/DDBJ databases">
        <title>Evolution of Phototrophy in the Chloroflexi Phylum Driven by Horizontal Gene Transfer.</title>
        <authorList>
            <person name="Ward L.M."/>
            <person name="Hemp J."/>
            <person name="Shih P.M."/>
            <person name="Mcglynn S.E."/>
            <person name="Fischer W."/>
        </authorList>
    </citation>
    <scope>NUCLEOTIDE SEQUENCE [LARGE SCALE GENOMIC DNA]</scope>
    <source>
        <strain evidence="2">CP1_1M</strain>
        <strain evidence="1">JP3_13</strain>
    </source>
</reference>
<dbReference type="SUPFAM" id="SSF102405">
    <property type="entry name" value="MCP/YpsA-like"/>
    <property type="match status" value="1"/>
</dbReference>